<dbReference type="AlphaFoldDB" id="A0A146K0Y2"/>
<protein>
    <submittedName>
        <fullName evidence="1">Winged helix-turn helix domain-containing protein</fullName>
    </submittedName>
</protein>
<feature type="non-terminal residue" evidence="1">
    <location>
        <position position="1"/>
    </location>
</feature>
<proteinExistence type="predicted"/>
<sequence length="138" mass="16171">GNQFPSIPIATLKKVRNQLRKNNMKQKDIALMYGISQQLVSKINCRTKKGLPLRARHNPRNKKFNQDIIKAVVAYFQSDYNKTSTMCQRHIQNLFNISISRRTLGRILAELKCSYNIVRNYQKKLEEDNKQQTKIGIY</sequence>
<name>A0A146K0Y2_9EUKA</name>
<reference evidence="1" key="1">
    <citation type="submission" date="2015-07" db="EMBL/GenBank/DDBJ databases">
        <title>Adaptation to a free-living lifestyle via gene acquisitions in the diplomonad Trepomonas sp. PC1.</title>
        <authorList>
            <person name="Xu F."/>
            <person name="Jerlstrom-Hultqvist J."/>
            <person name="Kolisko M."/>
            <person name="Simpson A.G.B."/>
            <person name="Roger A.J."/>
            <person name="Svard S.G."/>
            <person name="Andersson J.O."/>
        </authorList>
    </citation>
    <scope>NUCLEOTIDE SEQUENCE</scope>
    <source>
        <strain evidence="1">PC1</strain>
    </source>
</reference>
<dbReference type="EMBL" id="GDID01006034">
    <property type="protein sequence ID" value="JAP90572.1"/>
    <property type="molecule type" value="Transcribed_RNA"/>
</dbReference>
<gene>
    <name evidence="1" type="ORF">TPC1_20129</name>
</gene>
<organism evidence="1">
    <name type="scientific">Trepomonas sp. PC1</name>
    <dbReference type="NCBI Taxonomy" id="1076344"/>
    <lineage>
        <taxon>Eukaryota</taxon>
        <taxon>Metamonada</taxon>
        <taxon>Diplomonadida</taxon>
        <taxon>Hexamitidae</taxon>
        <taxon>Hexamitinae</taxon>
        <taxon>Trepomonas</taxon>
    </lineage>
</organism>
<evidence type="ECO:0000313" key="1">
    <source>
        <dbReference type="EMBL" id="JAP90572.1"/>
    </source>
</evidence>
<dbReference type="SUPFAM" id="SSF46689">
    <property type="entry name" value="Homeodomain-like"/>
    <property type="match status" value="1"/>
</dbReference>
<dbReference type="InterPro" id="IPR009057">
    <property type="entry name" value="Homeodomain-like_sf"/>
</dbReference>
<accession>A0A146K0Y2</accession>